<feature type="compositionally biased region" description="Basic and acidic residues" evidence="1">
    <location>
        <begin position="112"/>
        <end position="132"/>
    </location>
</feature>
<sequence>MASRAPRQLFASFRRVSARSARTNVHSSVHTFCRAMSSSTVEAAKKSSDLPWIIGSAILFGPAFLYLVSPASRKSAPHHDSHGKHEKKAEEHEPVLVKDDEGTEADVSESLQKAEAEDVPKADSADKEKTSEEPAQTPTEEAQKEPEPAPKDPAGSVDEPGPTEQGQVRDEASLSGSGPESPKSLDKKVEEKKGGESS</sequence>
<comment type="caution">
    <text evidence="2">The sequence shown here is derived from an EMBL/GenBank/DDBJ whole genome shotgun (WGS) entry which is preliminary data.</text>
</comment>
<accession>A0A9W9DYE9</accession>
<protein>
    <submittedName>
        <fullName evidence="2">Uncharacterized protein</fullName>
    </submittedName>
</protein>
<feature type="compositionally biased region" description="Basic and acidic residues" evidence="1">
    <location>
        <begin position="141"/>
        <end position="150"/>
    </location>
</feature>
<dbReference type="EMBL" id="JANVFS010000006">
    <property type="protein sequence ID" value="KAJ4491160.1"/>
    <property type="molecule type" value="Genomic_DNA"/>
</dbReference>
<dbReference type="AlphaFoldDB" id="A0A9W9DYE9"/>
<evidence type="ECO:0000313" key="3">
    <source>
        <dbReference type="Proteomes" id="UP001150238"/>
    </source>
</evidence>
<reference evidence="2" key="2">
    <citation type="journal article" date="2023" name="Proc. Natl. Acad. Sci. U.S.A.">
        <title>A global phylogenomic analysis of the shiitake genus Lentinula.</title>
        <authorList>
            <person name="Sierra-Patev S."/>
            <person name="Min B."/>
            <person name="Naranjo-Ortiz M."/>
            <person name="Looney B."/>
            <person name="Konkel Z."/>
            <person name="Slot J.C."/>
            <person name="Sakamoto Y."/>
            <person name="Steenwyk J.L."/>
            <person name="Rokas A."/>
            <person name="Carro J."/>
            <person name="Camarero S."/>
            <person name="Ferreira P."/>
            <person name="Molpeceres G."/>
            <person name="Ruiz-Duenas F.J."/>
            <person name="Serrano A."/>
            <person name="Henrissat B."/>
            <person name="Drula E."/>
            <person name="Hughes K.W."/>
            <person name="Mata J.L."/>
            <person name="Ishikawa N.K."/>
            <person name="Vargas-Isla R."/>
            <person name="Ushijima S."/>
            <person name="Smith C.A."/>
            <person name="Donoghue J."/>
            <person name="Ahrendt S."/>
            <person name="Andreopoulos W."/>
            <person name="He G."/>
            <person name="LaButti K."/>
            <person name="Lipzen A."/>
            <person name="Ng V."/>
            <person name="Riley R."/>
            <person name="Sandor L."/>
            <person name="Barry K."/>
            <person name="Martinez A.T."/>
            <person name="Xiao Y."/>
            <person name="Gibbons J.G."/>
            <person name="Terashima K."/>
            <person name="Grigoriev I.V."/>
            <person name="Hibbett D."/>
        </authorList>
    </citation>
    <scope>NUCLEOTIDE SEQUENCE</scope>
    <source>
        <strain evidence="2">Sp2 HRB7682 ss15</strain>
    </source>
</reference>
<reference evidence="2" key="1">
    <citation type="submission" date="2022-08" db="EMBL/GenBank/DDBJ databases">
        <authorList>
            <consortium name="DOE Joint Genome Institute"/>
            <person name="Min B."/>
            <person name="Riley R."/>
            <person name="Sierra-Patev S."/>
            <person name="Naranjo-Ortiz M."/>
            <person name="Looney B."/>
            <person name="Konkel Z."/>
            <person name="Slot J.C."/>
            <person name="Sakamoto Y."/>
            <person name="Steenwyk J.L."/>
            <person name="Rokas A."/>
            <person name="Carro J."/>
            <person name="Camarero S."/>
            <person name="Ferreira P."/>
            <person name="Molpeceres G."/>
            <person name="Ruiz-Duenas F.J."/>
            <person name="Serrano A."/>
            <person name="Henrissat B."/>
            <person name="Drula E."/>
            <person name="Hughes K.W."/>
            <person name="Mata J.L."/>
            <person name="Ishikawa N.K."/>
            <person name="Vargas-Isla R."/>
            <person name="Ushijima S."/>
            <person name="Smith C.A."/>
            <person name="Ahrendt S."/>
            <person name="Andreopoulos W."/>
            <person name="He G."/>
            <person name="Labutti K."/>
            <person name="Lipzen A."/>
            <person name="Ng V."/>
            <person name="Sandor L."/>
            <person name="Barry K."/>
            <person name="Martinez A.T."/>
            <person name="Xiao Y."/>
            <person name="Gibbons J.G."/>
            <person name="Terashima K."/>
            <person name="Hibbett D.S."/>
            <person name="Grigoriev I.V."/>
        </authorList>
    </citation>
    <scope>NUCLEOTIDE SEQUENCE</scope>
    <source>
        <strain evidence="2">Sp2 HRB7682 ss15</strain>
    </source>
</reference>
<proteinExistence type="predicted"/>
<organism evidence="2 3">
    <name type="scientific">Lentinula lateritia</name>
    <dbReference type="NCBI Taxonomy" id="40482"/>
    <lineage>
        <taxon>Eukaryota</taxon>
        <taxon>Fungi</taxon>
        <taxon>Dikarya</taxon>
        <taxon>Basidiomycota</taxon>
        <taxon>Agaricomycotina</taxon>
        <taxon>Agaricomycetes</taxon>
        <taxon>Agaricomycetidae</taxon>
        <taxon>Agaricales</taxon>
        <taxon>Marasmiineae</taxon>
        <taxon>Omphalotaceae</taxon>
        <taxon>Lentinula</taxon>
    </lineage>
</organism>
<feature type="region of interest" description="Disordered" evidence="1">
    <location>
        <begin position="73"/>
        <end position="198"/>
    </location>
</feature>
<evidence type="ECO:0000256" key="1">
    <source>
        <dbReference type="SAM" id="MobiDB-lite"/>
    </source>
</evidence>
<evidence type="ECO:0000313" key="2">
    <source>
        <dbReference type="EMBL" id="KAJ4491160.1"/>
    </source>
</evidence>
<dbReference type="Proteomes" id="UP001150238">
    <property type="component" value="Unassembled WGS sequence"/>
</dbReference>
<name>A0A9W9DYE9_9AGAR</name>
<feature type="compositionally biased region" description="Basic and acidic residues" evidence="1">
    <location>
        <begin position="183"/>
        <end position="198"/>
    </location>
</feature>
<gene>
    <name evidence="2" type="ORF">C8J55DRAFT_503539</name>
</gene>
<feature type="compositionally biased region" description="Basic and acidic residues" evidence="1">
    <location>
        <begin position="87"/>
        <end position="100"/>
    </location>
</feature>